<keyword evidence="3" id="KW-1003">Cell membrane</keyword>
<feature type="transmembrane region" description="Helical" evidence="7">
    <location>
        <begin position="100"/>
        <end position="124"/>
    </location>
</feature>
<sequence length="489" mass="51864">MSSKNLDVNLTDGELLKPLLVLSFPIVLSQLMQVAYNLADTFWVGRLGQDAVSALSFSWPLVFLMISVGGGFTVAGTVLVAQNKGAGNHDRVDHIAGQTIAFVTAIAVAFSILGWFLTPTLLSLIGTTPGTQVHAYSVEYTRTIFLGVFFMFGFFIFQALLRGWGDTKTPMYLMAFGVVINVVLDPFFILGFQDNPLFGYIGMRGLEATLFDATGFTGFGVQGAAFATVLSRGVGAVVGFALLFSGRVGIHLSLDDLRLRAESVKKIVQIGGPTSVEQSTRALGITAMTALVALAGTDAVAAFGIGNRLTSLVFLPALGLAQGTETVVGQNLGAEKIERAKRAVYLATGIIMAVLAVVGTVAYIFAEPITSIFITGEGSANVIEIGGEYLRIVGPTFIGIGVFRIISGGFRGSGSTRVAMVLSILSLWVFRLPPAYALVEWYDMGSTGIWYGIALSNVLTAIVAAAWFLRGTWTDSVVESSKKPTVADD</sequence>
<evidence type="ECO:0000256" key="3">
    <source>
        <dbReference type="ARBA" id="ARBA00022475"/>
    </source>
</evidence>
<dbReference type="InterPro" id="IPR048279">
    <property type="entry name" value="MdtK-like"/>
</dbReference>
<evidence type="ECO:0000256" key="2">
    <source>
        <dbReference type="ARBA" id="ARBA00022448"/>
    </source>
</evidence>
<feature type="transmembrane region" description="Helical" evidence="7">
    <location>
        <begin position="449"/>
        <end position="469"/>
    </location>
</feature>
<comment type="subcellular location">
    <subcellularLocation>
        <location evidence="1">Cell membrane</location>
        <topology evidence="1">Multi-pass membrane protein</topology>
    </subcellularLocation>
</comment>
<feature type="transmembrane region" description="Helical" evidence="7">
    <location>
        <begin position="173"/>
        <end position="192"/>
    </location>
</feature>
<dbReference type="RefSeq" id="WP_076428903.1">
    <property type="nucleotide sequence ID" value="NZ_FTNO01000001.1"/>
</dbReference>
<dbReference type="GO" id="GO:0005886">
    <property type="term" value="C:plasma membrane"/>
    <property type="evidence" value="ECO:0007669"/>
    <property type="project" value="UniProtKB-SubCell"/>
</dbReference>
<evidence type="ECO:0000313" key="9">
    <source>
        <dbReference type="Proteomes" id="UP000186914"/>
    </source>
</evidence>
<organism evidence="8 9">
    <name type="scientific">Haladaptatus litoreus</name>
    <dbReference type="NCBI Taxonomy" id="553468"/>
    <lineage>
        <taxon>Archaea</taxon>
        <taxon>Methanobacteriati</taxon>
        <taxon>Methanobacteriota</taxon>
        <taxon>Stenosarchaea group</taxon>
        <taxon>Halobacteria</taxon>
        <taxon>Halobacteriales</taxon>
        <taxon>Haladaptataceae</taxon>
        <taxon>Haladaptatus</taxon>
    </lineage>
</organism>
<feature type="transmembrane region" description="Helical" evidence="7">
    <location>
        <begin position="20"/>
        <end position="39"/>
    </location>
</feature>
<feature type="transmembrane region" description="Helical" evidence="7">
    <location>
        <begin position="389"/>
        <end position="406"/>
    </location>
</feature>
<gene>
    <name evidence="8" type="ORF">SAMN05421858_1243</name>
</gene>
<dbReference type="GO" id="GO:0042910">
    <property type="term" value="F:xenobiotic transmembrane transporter activity"/>
    <property type="evidence" value="ECO:0007669"/>
    <property type="project" value="InterPro"/>
</dbReference>
<keyword evidence="4 7" id="KW-0812">Transmembrane</keyword>
<dbReference type="PIRSF" id="PIRSF006603">
    <property type="entry name" value="DinF"/>
    <property type="match status" value="1"/>
</dbReference>
<evidence type="ECO:0000256" key="4">
    <source>
        <dbReference type="ARBA" id="ARBA00022692"/>
    </source>
</evidence>
<dbReference type="Pfam" id="PF01554">
    <property type="entry name" value="MatE"/>
    <property type="match status" value="2"/>
</dbReference>
<dbReference type="NCBIfam" id="TIGR00797">
    <property type="entry name" value="matE"/>
    <property type="match status" value="1"/>
</dbReference>
<dbReference type="InterPro" id="IPR002528">
    <property type="entry name" value="MATE_fam"/>
</dbReference>
<dbReference type="PANTHER" id="PTHR43549">
    <property type="entry name" value="MULTIDRUG RESISTANCE PROTEIN YPNP-RELATED"/>
    <property type="match status" value="1"/>
</dbReference>
<dbReference type="OrthoDB" id="214119at2157"/>
<protein>
    <submittedName>
        <fullName evidence="8">Putative efflux protein, MATE family</fullName>
    </submittedName>
</protein>
<feature type="transmembrane region" description="Helical" evidence="7">
    <location>
        <begin position="343"/>
        <end position="366"/>
    </location>
</feature>
<dbReference type="EMBL" id="FTNO01000001">
    <property type="protein sequence ID" value="SIR04903.1"/>
    <property type="molecule type" value="Genomic_DNA"/>
</dbReference>
<dbReference type="InterPro" id="IPR052031">
    <property type="entry name" value="Membrane_Transporter-Flippase"/>
</dbReference>
<evidence type="ECO:0000313" key="8">
    <source>
        <dbReference type="EMBL" id="SIR04903.1"/>
    </source>
</evidence>
<dbReference type="PANTHER" id="PTHR43549:SF2">
    <property type="entry name" value="MULTIDRUG RESISTANCE PROTEIN NORM-RELATED"/>
    <property type="match status" value="1"/>
</dbReference>
<evidence type="ECO:0000256" key="5">
    <source>
        <dbReference type="ARBA" id="ARBA00022989"/>
    </source>
</evidence>
<feature type="transmembrane region" description="Helical" evidence="7">
    <location>
        <begin position="418"/>
        <end position="437"/>
    </location>
</feature>
<keyword evidence="2" id="KW-0813">Transport</keyword>
<proteinExistence type="predicted"/>
<dbReference type="CDD" id="cd13142">
    <property type="entry name" value="MATE_like_12"/>
    <property type="match status" value="1"/>
</dbReference>
<dbReference type="AlphaFoldDB" id="A0A1N6XRG5"/>
<evidence type="ECO:0000256" key="6">
    <source>
        <dbReference type="ARBA" id="ARBA00023136"/>
    </source>
</evidence>
<reference evidence="9" key="1">
    <citation type="submission" date="2017-01" db="EMBL/GenBank/DDBJ databases">
        <authorList>
            <person name="Varghese N."/>
            <person name="Submissions S."/>
        </authorList>
    </citation>
    <scope>NUCLEOTIDE SEQUENCE [LARGE SCALE GENOMIC DNA]</scope>
    <source>
        <strain evidence="9">CGMCC 1.7737</strain>
    </source>
</reference>
<evidence type="ECO:0000256" key="7">
    <source>
        <dbReference type="SAM" id="Phobius"/>
    </source>
</evidence>
<name>A0A1N6XRG5_9EURY</name>
<feature type="transmembrane region" description="Helical" evidence="7">
    <location>
        <begin position="224"/>
        <end position="244"/>
    </location>
</feature>
<feature type="transmembrane region" description="Helical" evidence="7">
    <location>
        <begin position="59"/>
        <end position="80"/>
    </location>
</feature>
<dbReference type="Proteomes" id="UP000186914">
    <property type="component" value="Unassembled WGS sequence"/>
</dbReference>
<keyword evidence="9" id="KW-1185">Reference proteome</keyword>
<dbReference type="GO" id="GO:0015297">
    <property type="term" value="F:antiporter activity"/>
    <property type="evidence" value="ECO:0007669"/>
    <property type="project" value="InterPro"/>
</dbReference>
<accession>A0A1N6XRG5</accession>
<evidence type="ECO:0000256" key="1">
    <source>
        <dbReference type="ARBA" id="ARBA00004651"/>
    </source>
</evidence>
<keyword evidence="5 7" id="KW-1133">Transmembrane helix</keyword>
<keyword evidence="6 7" id="KW-0472">Membrane</keyword>
<feature type="transmembrane region" description="Helical" evidence="7">
    <location>
        <begin position="144"/>
        <end position="161"/>
    </location>
</feature>